<keyword evidence="1" id="KW-1133">Transmembrane helix</keyword>
<evidence type="ECO:0000256" key="1">
    <source>
        <dbReference type="SAM" id="Phobius"/>
    </source>
</evidence>
<feature type="transmembrane region" description="Helical" evidence="1">
    <location>
        <begin position="6"/>
        <end position="24"/>
    </location>
</feature>
<accession>A0A914BZL9</accession>
<dbReference type="InterPro" id="IPR019428">
    <property type="entry name" value="7TM_GPCR_serpentine_rcpt_Str"/>
</dbReference>
<keyword evidence="1" id="KW-0472">Membrane</keyword>
<organism evidence="2 3">
    <name type="scientific">Acrobeloides nanus</name>
    <dbReference type="NCBI Taxonomy" id="290746"/>
    <lineage>
        <taxon>Eukaryota</taxon>
        <taxon>Metazoa</taxon>
        <taxon>Ecdysozoa</taxon>
        <taxon>Nematoda</taxon>
        <taxon>Chromadorea</taxon>
        <taxon>Rhabditida</taxon>
        <taxon>Tylenchina</taxon>
        <taxon>Cephalobomorpha</taxon>
        <taxon>Cephaloboidea</taxon>
        <taxon>Cephalobidae</taxon>
        <taxon>Acrobeloides</taxon>
    </lineage>
</organism>
<reference evidence="3" key="1">
    <citation type="submission" date="2022-11" db="UniProtKB">
        <authorList>
            <consortium name="WormBaseParasite"/>
        </authorList>
    </citation>
    <scope>IDENTIFICATION</scope>
</reference>
<name>A0A914BZL9_9BILA</name>
<protein>
    <submittedName>
        <fullName evidence="3">Integral membrane protein</fullName>
    </submittedName>
</protein>
<dbReference type="Pfam" id="PF10326">
    <property type="entry name" value="7TM_GPCR_Str"/>
    <property type="match status" value="1"/>
</dbReference>
<keyword evidence="1" id="KW-0812">Transmembrane</keyword>
<dbReference type="WBParaSite" id="ACRNAN_Path_1365.g5356.t1">
    <property type="protein sequence ID" value="ACRNAN_Path_1365.g5356.t1"/>
    <property type="gene ID" value="ACRNAN_Path_1365.g5356"/>
</dbReference>
<evidence type="ECO:0000313" key="3">
    <source>
        <dbReference type="WBParaSite" id="ACRNAN_Path_1365.g5356.t1"/>
    </source>
</evidence>
<dbReference type="AlphaFoldDB" id="A0A914BZL9"/>
<keyword evidence="2" id="KW-1185">Reference proteome</keyword>
<feature type="transmembrane region" description="Helical" evidence="1">
    <location>
        <begin position="36"/>
        <end position="59"/>
    </location>
</feature>
<sequence>MCFIFSTFFAIFTTAIPFIYRYFLLCRETKLKTHHIILLFVISAVLALGFDLLCGLSFLSQQESHDRYSALLDVEIWGDGHKTIPNFIAVDIC</sequence>
<proteinExistence type="predicted"/>
<dbReference type="Proteomes" id="UP000887540">
    <property type="component" value="Unplaced"/>
</dbReference>
<evidence type="ECO:0000313" key="2">
    <source>
        <dbReference type="Proteomes" id="UP000887540"/>
    </source>
</evidence>